<organism evidence="2 3">
    <name type="scientific">Allocatelliglobosispora scoriae</name>
    <dbReference type="NCBI Taxonomy" id="643052"/>
    <lineage>
        <taxon>Bacteria</taxon>
        <taxon>Bacillati</taxon>
        <taxon>Actinomycetota</taxon>
        <taxon>Actinomycetes</taxon>
        <taxon>Micromonosporales</taxon>
        <taxon>Micromonosporaceae</taxon>
        <taxon>Allocatelliglobosispora</taxon>
    </lineage>
</organism>
<accession>A0A841BIY7</accession>
<protein>
    <submittedName>
        <fullName evidence="2">Uncharacterized protein</fullName>
    </submittedName>
</protein>
<keyword evidence="1" id="KW-0472">Membrane</keyword>
<proteinExistence type="predicted"/>
<feature type="transmembrane region" description="Helical" evidence="1">
    <location>
        <begin position="237"/>
        <end position="258"/>
    </location>
</feature>
<feature type="transmembrane region" description="Helical" evidence="1">
    <location>
        <begin position="58"/>
        <end position="82"/>
    </location>
</feature>
<evidence type="ECO:0000313" key="2">
    <source>
        <dbReference type="EMBL" id="MBB5867288.1"/>
    </source>
</evidence>
<dbReference type="Proteomes" id="UP000587527">
    <property type="component" value="Unassembled WGS sequence"/>
</dbReference>
<dbReference type="EMBL" id="JACHMN010000001">
    <property type="protein sequence ID" value="MBB5867288.1"/>
    <property type="molecule type" value="Genomic_DNA"/>
</dbReference>
<evidence type="ECO:0000256" key="1">
    <source>
        <dbReference type="SAM" id="Phobius"/>
    </source>
</evidence>
<keyword evidence="1" id="KW-0812">Transmembrane</keyword>
<evidence type="ECO:0000313" key="3">
    <source>
        <dbReference type="Proteomes" id="UP000587527"/>
    </source>
</evidence>
<name>A0A841BIY7_9ACTN</name>
<dbReference type="RefSeq" id="WP_184831833.1">
    <property type="nucleotide sequence ID" value="NZ_JACHMN010000001.1"/>
</dbReference>
<dbReference type="AlphaFoldDB" id="A0A841BIY7"/>
<sequence>MHRWLLLLYPRDYRRERGAEILDTVRDLASTRAGVRVAANLARHGLRTRLGRPASRSVTSLATIFTLACALFAASFGTWLAWSGTRPLDHDAFAATVHQLYPDGPGLEIEQADPLAVFIIFGQPLSWQAVPDLLFGDGNEYALATVTASVRRPPTDSLPQALATLQQRLQDAGWEYAEPLYANLYDCIPGYPQCDPAAIPQNITFSARRGDDILEVEISADTSYPAIRLAMSRATPWTAHIAGAAAFLIGALAAWWLFGWASRRIERGHRAAQGLAKVLFVSAMLLWWPPILLSAPLSLGHHLSEPHYRWHPMWEWLGQPTFSLFFLLGCALLTLALGLAALRRQPADRALAVG</sequence>
<feature type="transmembrane region" description="Helical" evidence="1">
    <location>
        <begin position="278"/>
        <end position="301"/>
    </location>
</feature>
<comment type="caution">
    <text evidence="2">The sequence shown here is derived from an EMBL/GenBank/DDBJ whole genome shotgun (WGS) entry which is preliminary data.</text>
</comment>
<keyword evidence="3" id="KW-1185">Reference proteome</keyword>
<keyword evidence="1" id="KW-1133">Transmembrane helix</keyword>
<feature type="transmembrane region" description="Helical" evidence="1">
    <location>
        <begin position="321"/>
        <end position="342"/>
    </location>
</feature>
<gene>
    <name evidence="2" type="ORF">F4553_000667</name>
</gene>
<reference evidence="2 3" key="1">
    <citation type="submission" date="2020-08" db="EMBL/GenBank/DDBJ databases">
        <title>Sequencing the genomes of 1000 actinobacteria strains.</title>
        <authorList>
            <person name="Klenk H.-P."/>
        </authorList>
    </citation>
    <scope>NUCLEOTIDE SEQUENCE [LARGE SCALE GENOMIC DNA]</scope>
    <source>
        <strain evidence="2 3">DSM 45362</strain>
    </source>
</reference>